<keyword evidence="1" id="KW-0732">Signal</keyword>
<proteinExistence type="predicted"/>
<reference evidence="3 5" key="3">
    <citation type="submission" date="2023-06" db="EMBL/GenBank/DDBJ databases">
        <title>Genomic Analysis of Acinetobacter Strains Recovered from South Australian Aquatic Samples provides Insights into the Circulation of Antibiotic Resistance determinants in the Environment.</title>
        <authorList>
            <person name="Tobin L."/>
            <person name="Jarocki V.M."/>
            <person name="Kenyon J."/>
            <person name="Drigo B."/>
            <person name="Donner E."/>
            <person name="Djordjevic S.P."/>
            <person name="Hamidian M."/>
        </authorList>
    </citation>
    <scope>NUCLEOTIDE SEQUENCE [LARGE SCALE GENOMIC DNA]</scope>
    <source>
        <strain evidence="3 5">SAAc652</strain>
    </source>
</reference>
<dbReference type="PROSITE" id="PS51257">
    <property type="entry name" value="PROKAR_LIPOPROTEIN"/>
    <property type="match status" value="1"/>
</dbReference>
<organism evidence="2 4">
    <name type="scientific">Acinetobacter chinensis</name>
    <dbReference type="NCBI Taxonomy" id="2004650"/>
    <lineage>
        <taxon>Bacteria</taxon>
        <taxon>Pseudomonadati</taxon>
        <taxon>Pseudomonadota</taxon>
        <taxon>Gammaproteobacteria</taxon>
        <taxon>Moraxellales</taxon>
        <taxon>Moraxellaceae</taxon>
        <taxon>Acinetobacter</taxon>
    </lineage>
</organism>
<reference evidence="4" key="1">
    <citation type="submission" date="2018-09" db="EMBL/GenBank/DDBJ databases">
        <title>The complete genome of Acinetobacter sp. strain WCHAc010005.</title>
        <authorList>
            <person name="Hu Y."/>
            <person name="Long H."/>
            <person name="Feng Y."/>
            <person name="Zong Z."/>
        </authorList>
    </citation>
    <scope>NUCLEOTIDE SEQUENCE [LARGE SCALE GENOMIC DNA]</scope>
    <source>
        <strain evidence="4">WCHAc010005</strain>
    </source>
</reference>
<sequence>MKLNRLIMAGLIGSALTACATTPKIPQLTAGVLQEVQNLDVYPDTTNNKAKLTKFSDKCVIEFSGNMKGGKAVEQWSFKGNSLISGGSAVFAKDGTSKATSFDLNDATVQQNFLLLRKNFAKEAIAQCD</sequence>
<dbReference type="RefSeq" id="WP_087512689.1">
    <property type="nucleotide sequence ID" value="NZ_CP032134.1"/>
</dbReference>
<protein>
    <submittedName>
        <fullName evidence="2">Uncharacterized protein</fullName>
    </submittedName>
</protein>
<dbReference type="KEGG" id="achi:CDG60_02870"/>
<evidence type="ECO:0000313" key="3">
    <source>
        <dbReference type="EMBL" id="MDV2469665.1"/>
    </source>
</evidence>
<dbReference type="EMBL" id="CP032134">
    <property type="protein sequence ID" value="AXY55630.1"/>
    <property type="molecule type" value="Genomic_DNA"/>
</dbReference>
<feature type="chain" id="PRO_5017553416" evidence="1">
    <location>
        <begin position="21"/>
        <end position="129"/>
    </location>
</feature>
<feature type="signal peptide" evidence="1">
    <location>
        <begin position="1"/>
        <end position="20"/>
    </location>
</feature>
<evidence type="ECO:0000256" key="1">
    <source>
        <dbReference type="SAM" id="SignalP"/>
    </source>
</evidence>
<dbReference type="EMBL" id="JASVDY010000004">
    <property type="protein sequence ID" value="MDV2469665.1"/>
    <property type="molecule type" value="Genomic_DNA"/>
</dbReference>
<name>A0A3B7LS44_9GAMM</name>
<dbReference type="AlphaFoldDB" id="A0A3B7LS44"/>
<keyword evidence="5" id="KW-1185">Reference proteome</keyword>
<dbReference type="Proteomes" id="UP001278188">
    <property type="component" value="Unassembled WGS sequence"/>
</dbReference>
<evidence type="ECO:0000313" key="2">
    <source>
        <dbReference type="EMBL" id="AXY55630.1"/>
    </source>
</evidence>
<reference evidence="2" key="2">
    <citation type="journal article" date="2019" name="J. Microbiol.">
        <title>Acinetobacter chinensis, a novel Acinetobacter species, carrying blaNDM-1, recovered from hospital sewage.</title>
        <authorList>
            <person name="Hu Y."/>
            <person name="Feng Y."/>
            <person name="Qin J."/>
            <person name="Zhang X."/>
            <person name="Zong Z."/>
        </authorList>
    </citation>
    <scope>NUCLEOTIDE SEQUENCE</scope>
    <source>
        <strain evidence="2">WCHAc010005</strain>
    </source>
</reference>
<dbReference type="Proteomes" id="UP000263753">
    <property type="component" value="Chromosome"/>
</dbReference>
<evidence type="ECO:0000313" key="5">
    <source>
        <dbReference type="Proteomes" id="UP001278188"/>
    </source>
</evidence>
<evidence type="ECO:0000313" key="4">
    <source>
        <dbReference type="Proteomes" id="UP000263753"/>
    </source>
</evidence>
<accession>A0A3B7LS44</accession>
<gene>
    <name evidence="2" type="ORF">CDG60_02870</name>
    <name evidence="3" type="ORF">QR674_11795</name>
</gene>